<accession>A0ABS9WGG9</accession>
<dbReference type="Pfam" id="PF12146">
    <property type="entry name" value="Hydrolase_4"/>
    <property type="match status" value="1"/>
</dbReference>
<name>A0ABS9WGG9_9ACTN</name>
<dbReference type="InterPro" id="IPR022742">
    <property type="entry name" value="Hydrolase_4"/>
</dbReference>
<dbReference type="Proteomes" id="UP001430755">
    <property type="component" value="Unassembled WGS sequence"/>
</dbReference>
<dbReference type="RefSeq" id="WP_242164068.1">
    <property type="nucleotide sequence ID" value="NZ_JAJMLW010000001.1"/>
</dbReference>
<proteinExistence type="predicted"/>
<dbReference type="EMBL" id="JAJMLW010000001">
    <property type="protein sequence ID" value="MCI2241680.1"/>
    <property type="molecule type" value="Genomic_DNA"/>
</dbReference>
<evidence type="ECO:0000259" key="1">
    <source>
        <dbReference type="Pfam" id="PF12146"/>
    </source>
</evidence>
<evidence type="ECO:0000313" key="2">
    <source>
        <dbReference type="EMBL" id="MCI2241680.1"/>
    </source>
</evidence>
<comment type="caution">
    <text evidence="2">The sequence shown here is derived from an EMBL/GenBank/DDBJ whole genome shotgun (WGS) entry which is preliminary data.</text>
</comment>
<dbReference type="PANTHER" id="PTHR11614">
    <property type="entry name" value="PHOSPHOLIPASE-RELATED"/>
    <property type="match status" value="1"/>
</dbReference>
<feature type="domain" description="Serine aminopeptidase S33" evidence="1">
    <location>
        <begin position="40"/>
        <end position="304"/>
    </location>
</feature>
<dbReference type="SUPFAM" id="SSF53474">
    <property type="entry name" value="alpha/beta-Hydrolases"/>
    <property type="match status" value="1"/>
</dbReference>
<keyword evidence="3" id="KW-1185">Reference proteome</keyword>
<gene>
    <name evidence="2" type="ORF">LPT13_04825</name>
</gene>
<reference evidence="2" key="1">
    <citation type="submission" date="2021-11" db="EMBL/GenBank/DDBJ databases">
        <title>A Novel Adlercreutzia Species, isolated from a Allomyrina dichotoma larva feces.</title>
        <authorList>
            <person name="Suh M.K."/>
        </authorList>
    </citation>
    <scope>NUCLEOTIDE SEQUENCE</scope>
    <source>
        <strain evidence="2">JBNU-10</strain>
    </source>
</reference>
<keyword evidence="2" id="KW-0378">Hydrolase</keyword>
<evidence type="ECO:0000313" key="3">
    <source>
        <dbReference type="Proteomes" id="UP001430755"/>
    </source>
</evidence>
<sequence>MTGAGRPEAAPTPLGFRSSDGATAARGLLWQPADAASAARPRGIVQVVHGMSEHIGRYDELARFLASHGFVVCGHDHLGHGKTAPDPALRGVMPARGGADAIVADVGALRSIVSARYARDVPYFLLGHSMGSLVTRVYLAGHGEGLAGAVICGTAGQPLAVCKAGNLLARTLAAVRGDDARIPLLHALADGAFSRSVRGARTPFDWLSRDEEAVDAFIADEACGFMFSAGGYATLTELAFRAGRPAAFAAVPKGLPVLFIAGDADPVGDRGRGVENAATRMRAAGVADVTLRLYEGMRHEIFNEIGREQVLADLLAWLDAHA</sequence>
<dbReference type="InterPro" id="IPR051044">
    <property type="entry name" value="MAG_DAG_Lipase"/>
</dbReference>
<protein>
    <submittedName>
        <fullName evidence="2">Alpha/beta hydrolase</fullName>
    </submittedName>
</protein>
<dbReference type="Gene3D" id="3.40.50.1820">
    <property type="entry name" value="alpha/beta hydrolase"/>
    <property type="match status" value="1"/>
</dbReference>
<dbReference type="GO" id="GO:0016787">
    <property type="term" value="F:hydrolase activity"/>
    <property type="evidence" value="ECO:0007669"/>
    <property type="project" value="UniProtKB-KW"/>
</dbReference>
<organism evidence="2 3">
    <name type="scientific">Adlercreutzia faecimuris</name>
    <dbReference type="NCBI Taxonomy" id="2897341"/>
    <lineage>
        <taxon>Bacteria</taxon>
        <taxon>Bacillati</taxon>
        <taxon>Actinomycetota</taxon>
        <taxon>Coriobacteriia</taxon>
        <taxon>Eggerthellales</taxon>
        <taxon>Eggerthellaceae</taxon>
        <taxon>Adlercreutzia</taxon>
    </lineage>
</organism>
<dbReference type="InterPro" id="IPR029058">
    <property type="entry name" value="AB_hydrolase_fold"/>
</dbReference>